<sequence>MFYFIFLFNTTLKAQEKKDTLFFKYDNKYIKTFAEMPNHFYLEDSSGGSHGTFFFGKGDVKSNLNPKSILSLKKYVRSSVFYDKTKKLNDEKIADFFSNYFVFFVKTIDKKVEYIQVKSSFEIE</sequence>
<keyword evidence="2" id="KW-1185">Reference proteome</keyword>
<evidence type="ECO:0000313" key="1">
    <source>
        <dbReference type="EMBL" id="OXA88489.1"/>
    </source>
</evidence>
<proteinExistence type="predicted"/>
<gene>
    <name evidence="1" type="ORF">B0A73_07335</name>
</gene>
<evidence type="ECO:0000313" key="2">
    <source>
        <dbReference type="Proteomes" id="UP000198302"/>
    </source>
</evidence>
<name>A0ABX4C6J5_9FLAO</name>
<organism evidence="1 2">
    <name type="scientific">Flavobacterium hibernum</name>
    <dbReference type="NCBI Taxonomy" id="37752"/>
    <lineage>
        <taxon>Bacteria</taxon>
        <taxon>Pseudomonadati</taxon>
        <taxon>Bacteroidota</taxon>
        <taxon>Flavobacteriia</taxon>
        <taxon>Flavobacteriales</taxon>
        <taxon>Flavobacteriaceae</taxon>
        <taxon>Flavobacterium</taxon>
    </lineage>
</organism>
<protein>
    <submittedName>
        <fullName evidence="1">Uncharacterized protein</fullName>
    </submittedName>
</protein>
<accession>A0ABX4C6J5</accession>
<dbReference type="EMBL" id="MUGX01000010">
    <property type="protein sequence ID" value="OXA88489.1"/>
    <property type="molecule type" value="Genomic_DNA"/>
</dbReference>
<reference evidence="1 2" key="1">
    <citation type="submission" date="2016-11" db="EMBL/GenBank/DDBJ databases">
        <title>Whole genomes of Flavobacteriaceae.</title>
        <authorList>
            <person name="Stine C."/>
            <person name="Li C."/>
            <person name="Tadesse D."/>
        </authorList>
    </citation>
    <scope>NUCLEOTIDE SEQUENCE [LARGE SCALE GENOMIC DNA]</scope>
    <source>
        <strain evidence="1 2">ATCC 51468</strain>
    </source>
</reference>
<comment type="caution">
    <text evidence="1">The sequence shown here is derived from an EMBL/GenBank/DDBJ whole genome shotgun (WGS) entry which is preliminary data.</text>
</comment>
<dbReference type="Proteomes" id="UP000198302">
    <property type="component" value="Unassembled WGS sequence"/>
</dbReference>